<dbReference type="InterPro" id="IPR017900">
    <property type="entry name" value="4Fe4S_Fe_S_CS"/>
</dbReference>
<dbReference type="GO" id="GO:0016020">
    <property type="term" value="C:membrane"/>
    <property type="evidence" value="ECO:0007669"/>
    <property type="project" value="InterPro"/>
</dbReference>
<evidence type="ECO:0000256" key="1">
    <source>
        <dbReference type="ARBA" id="ARBA00022485"/>
    </source>
</evidence>
<gene>
    <name evidence="6" type="ORF">MGWOODY_Mmi618</name>
</gene>
<dbReference type="NCBIfam" id="TIGR01971">
    <property type="entry name" value="NuoI"/>
    <property type="match status" value="1"/>
</dbReference>
<dbReference type="GO" id="GO:0016651">
    <property type="term" value="F:oxidoreductase activity, acting on NAD(P)H"/>
    <property type="evidence" value="ECO:0007669"/>
    <property type="project" value="InterPro"/>
</dbReference>
<dbReference type="EMBL" id="FAXC01000207">
    <property type="protein sequence ID" value="CUV09252.1"/>
    <property type="molecule type" value="Genomic_DNA"/>
</dbReference>
<evidence type="ECO:0000313" key="6">
    <source>
        <dbReference type="EMBL" id="CUV09252.1"/>
    </source>
</evidence>
<dbReference type="PANTHER" id="PTHR10849">
    <property type="entry name" value="NADH DEHYDROGENASE UBIQUINONE IRON-SULFUR PROTEIN 8, MITOCHONDRIAL"/>
    <property type="match status" value="1"/>
</dbReference>
<dbReference type="GO" id="GO:0051539">
    <property type="term" value="F:4 iron, 4 sulfur cluster binding"/>
    <property type="evidence" value="ECO:0007669"/>
    <property type="project" value="UniProtKB-KW"/>
</dbReference>
<protein>
    <submittedName>
        <fullName evidence="6">NADH-ubiquinone oxidoreductase chain I</fullName>
        <ecNumber evidence="6">1.6.5.3</ecNumber>
    </submittedName>
</protein>
<evidence type="ECO:0000259" key="5">
    <source>
        <dbReference type="PROSITE" id="PS51379"/>
    </source>
</evidence>
<evidence type="ECO:0000256" key="3">
    <source>
        <dbReference type="ARBA" id="ARBA00023004"/>
    </source>
</evidence>
<keyword evidence="4" id="KW-0411">Iron-sulfur</keyword>
<dbReference type="GO" id="GO:0046872">
    <property type="term" value="F:metal ion binding"/>
    <property type="evidence" value="ECO:0007669"/>
    <property type="project" value="UniProtKB-KW"/>
</dbReference>
<organism evidence="6">
    <name type="scientific">hydrothermal vent metagenome</name>
    <dbReference type="NCBI Taxonomy" id="652676"/>
    <lineage>
        <taxon>unclassified sequences</taxon>
        <taxon>metagenomes</taxon>
        <taxon>ecological metagenomes</taxon>
    </lineage>
</organism>
<evidence type="ECO:0000256" key="4">
    <source>
        <dbReference type="ARBA" id="ARBA00023014"/>
    </source>
</evidence>
<dbReference type="AlphaFoldDB" id="A0A160VFX0"/>
<dbReference type="PROSITE" id="PS51379">
    <property type="entry name" value="4FE4S_FER_2"/>
    <property type="match status" value="2"/>
</dbReference>
<dbReference type="Gene3D" id="3.30.70.3270">
    <property type="match status" value="1"/>
</dbReference>
<keyword evidence="1" id="KW-0004">4Fe-4S</keyword>
<dbReference type="SUPFAM" id="SSF46548">
    <property type="entry name" value="alpha-helical ferredoxin"/>
    <property type="match status" value="1"/>
</dbReference>
<keyword evidence="3" id="KW-0408">Iron</keyword>
<dbReference type="NCBIfam" id="NF004538">
    <property type="entry name" value="PRK05888.1-4"/>
    <property type="match status" value="1"/>
</dbReference>
<dbReference type="HAMAP" id="MF_01351">
    <property type="entry name" value="NDH1_NuoI"/>
    <property type="match status" value="1"/>
</dbReference>
<proteinExistence type="inferred from homology"/>
<feature type="domain" description="4Fe-4S ferredoxin-type" evidence="5">
    <location>
        <begin position="58"/>
        <end position="88"/>
    </location>
</feature>
<dbReference type="InterPro" id="IPR017896">
    <property type="entry name" value="4Fe4S_Fe-S-bd"/>
</dbReference>
<dbReference type="InterPro" id="IPR010226">
    <property type="entry name" value="NADH_quinone_OxRdtase_chainI"/>
</dbReference>
<sequence>MGTIIKSYEPTFWDKLYLPALLRGLIVTFRHFFRKNVTIQYPDQKHIPPEGYRGLHRLNKFPDGRIKCVACEMCSAACPADCIHIIPGPSPWDEGKERYPVRFDIDLLRCIFCGFCEMACPEEAIELTEIYDFSDYTRDDLVIDKEGLLEVYDLTKDQNYYTKNNLSKASSVDTPIDT</sequence>
<dbReference type="PROSITE" id="PS00198">
    <property type="entry name" value="4FE4S_FER_1"/>
    <property type="match status" value="1"/>
</dbReference>
<keyword evidence="6" id="KW-0560">Oxidoreductase</keyword>
<reference evidence="6" key="1">
    <citation type="submission" date="2015-10" db="EMBL/GenBank/DDBJ databases">
        <authorList>
            <person name="Gilbert D.G."/>
        </authorList>
    </citation>
    <scope>NUCLEOTIDE SEQUENCE</scope>
</reference>
<dbReference type="EC" id="1.6.5.3" evidence="6"/>
<evidence type="ECO:0000256" key="2">
    <source>
        <dbReference type="ARBA" id="ARBA00022723"/>
    </source>
</evidence>
<feature type="domain" description="4Fe-4S ferredoxin-type" evidence="5">
    <location>
        <begin position="101"/>
        <end position="130"/>
    </location>
</feature>
<keyword evidence="6" id="KW-0830">Ubiquinone</keyword>
<keyword evidence="2" id="KW-0479">Metal-binding</keyword>
<accession>A0A160VFX0</accession>
<dbReference type="Pfam" id="PF13187">
    <property type="entry name" value="Fer4_9"/>
    <property type="match status" value="1"/>
</dbReference>
<name>A0A160VFX0_9ZZZZ</name>